<evidence type="ECO:0000256" key="4">
    <source>
        <dbReference type="ARBA" id="ARBA00022475"/>
    </source>
</evidence>
<feature type="domain" description="Fibronectin type-III" evidence="21">
    <location>
        <begin position="908"/>
        <end position="1004"/>
    </location>
</feature>
<keyword evidence="9 19" id="KW-1133">Transmembrane helix</keyword>
<evidence type="ECO:0000259" key="20">
    <source>
        <dbReference type="PROSITE" id="PS50835"/>
    </source>
</evidence>
<proteinExistence type="inferred from homology"/>
<feature type="domain" description="Ig-like" evidence="20">
    <location>
        <begin position="134"/>
        <end position="221"/>
    </location>
</feature>
<dbReference type="InterPro" id="IPR003598">
    <property type="entry name" value="Ig_sub2"/>
</dbReference>
<evidence type="ECO:0000256" key="14">
    <source>
        <dbReference type="ARBA" id="ARBA00023319"/>
    </source>
</evidence>
<dbReference type="FunFam" id="2.60.40.10:FF:000100">
    <property type="entry name" value="Neuronal cell adhesion molecule a"/>
    <property type="match status" value="1"/>
</dbReference>
<dbReference type="FunFam" id="2.60.40.10:FF:000078">
    <property type="entry name" value="Neuronal cell adhesion molecule"/>
    <property type="match status" value="1"/>
</dbReference>
<reference evidence="22" key="4">
    <citation type="submission" date="2025-09" db="UniProtKB">
        <authorList>
            <consortium name="Ensembl"/>
        </authorList>
    </citation>
    <scope>IDENTIFICATION</scope>
    <source>
        <strain evidence="22">HNI</strain>
    </source>
</reference>
<reference evidence="22" key="3">
    <citation type="submission" date="2025-08" db="UniProtKB">
        <authorList>
            <consortium name="Ensembl"/>
        </authorList>
    </citation>
    <scope>IDENTIFICATION</scope>
    <source>
        <strain evidence="22">HNI</strain>
    </source>
</reference>
<comment type="subunit">
    <text evidence="16">Interacts with SHTN1; the interaction occurs in axonal growth cones. Interacts with isoform 2 of BSG.</text>
</comment>
<reference evidence="22 23" key="2">
    <citation type="submission" date="2017-04" db="EMBL/GenBank/DDBJ databases">
        <title>CpG methylation of centromeres and impact of large insertions on vertebrate speciation.</title>
        <authorList>
            <person name="Ichikawa K."/>
            <person name="Yoshimura J."/>
            <person name="Morishita S."/>
        </authorList>
    </citation>
    <scope>NUCLEOTIDE SEQUENCE</scope>
    <source>
        <strain evidence="22 23">HNI</strain>
    </source>
</reference>
<comment type="subcellular location">
    <subcellularLocation>
        <location evidence="1">Cell membrane</location>
        <topology evidence="1">Single-pass type I membrane protein</topology>
    </subcellularLocation>
    <subcellularLocation>
        <location evidence="2">Cell projection</location>
        <location evidence="2">Growth cone</location>
    </subcellularLocation>
</comment>
<keyword evidence="10 19" id="KW-0472">Membrane</keyword>
<evidence type="ECO:0000256" key="19">
    <source>
        <dbReference type="SAM" id="Phobius"/>
    </source>
</evidence>
<evidence type="ECO:0000256" key="9">
    <source>
        <dbReference type="ARBA" id="ARBA00022989"/>
    </source>
</evidence>
<evidence type="ECO:0000256" key="11">
    <source>
        <dbReference type="ARBA" id="ARBA00023157"/>
    </source>
</evidence>
<dbReference type="CDD" id="cd00063">
    <property type="entry name" value="FN3"/>
    <property type="match status" value="4"/>
</dbReference>
<dbReference type="FunFam" id="2.60.40.10:FF:000028">
    <property type="entry name" value="Neuronal cell adhesion molecule"/>
    <property type="match status" value="1"/>
</dbReference>
<evidence type="ECO:0000313" key="22">
    <source>
        <dbReference type="Ensembl" id="ENSORLP00020003886.1"/>
    </source>
</evidence>
<dbReference type="InterPro" id="IPR003599">
    <property type="entry name" value="Ig_sub"/>
</dbReference>
<feature type="transmembrane region" description="Helical" evidence="19">
    <location>
        <begin position="1016"/>
        <end position="1037"/>
    </location>
</feature>
<dbReference type="InterPro" id="IPR013783">
    <property type="entry name" value="Ig-like_fold"/>
</dbReference>
<dbReference type="PROSITE" id="PS50835">
    <property type="entry name" value="IG_LIKE"/>
    <property type="match status" value="6"/>
</dbReference>
<dbReference type="Ensembl" id="ENSORLT00020008902.1">
    <property type="protein sequence ID" value="ENSORLP00020003886.1"/>
    <property type="gene ID" value="ENSORLG00020004961.1"/>
</dbReference>
<dbReference type="GO" id="GO:0007155">
    <property type="term" value="P:cell adhesion"/>
    <property type="evidence" value="ECO:0007669"/>
    <property type="project" value="UniProtKB-KW"/>
</dbReference>
<keyword evidence="12" id="KW-0325">Glycoprotein</keyword>
<dbReference type="FunFam" id="2.60.40.10:FF:000038">
    <property type="entry name" value="Neuronal cell adhesion molecule"/>
    <property type="match status" value="1"/>
</dbReference>
<evidence type="ECO:0000256" key="13">
    <source>
        <dbReference type="ARBA" id="ARBA00023273"/>
    </source>
</evidence>
<organism evidence="22 23">
    <name type="scientific">Oryzias latipes</name>
    <name type="common">Japanese rice fish</name>
    <name type="synonym">Japanese killifish</name>
    <dbReference type="NCBI Taxonomy" id="8090"/>
    <lineage>
        <taxon>Eukaryota</taxon>
        <taxon>Metazoa</taxon>
        <taxon>Chordata</taxon>
        <taxon>Craniata</taxon>
        <taxon>Vertebrata</taxon>
        <taxon>Euteleostomi</taxon>
        <taxon>Actinopterygii</taxon>
        <taxon>Neopterygii</taxon>
        <taxon>Teleostei</taxon>
        <taxon>Neoteleostei</taxon>
        <taxon>Acanthomorphata</taxon>
        <taxon>Ovalentaria</taxon>
        <taxon>Atherinomorphae</taxon>
        <taxon>Beloniformes</taxon>
        <taxon>Adrianichthyidae</taxon>
        <taxon>Oryziinae</taxon>
        <taxon>Oryzias</taxon>
    </lineage>
</organism>
<accession>A0A3P9K625</accession>
<comment type="similarity">
    <text evidence="3">Belongs to the immunoglobulin superfamily. L1/neurofascin/NgCAM family.</text>
</comment>
<keyword evidence="14" id="KW-0393">Immunoglobulin domain</keyword>
<keyword evidence="11" id="KW-1015">Disulfide bond</keyword>
<dbReference type="GO" id="GO:0005886">
    <property type="term" value="C:plasma membrane"/>
    <property type="evidence" value="ECO:0007669"/>
    <property type="project" value="UniProtKB-SubCell"/>
</dbReference>
<keyword evidence="6" id="KW-0732">Signal</keyword>
<feature type="region of interest" description="Disordered" evidence="18">
    <location>
        <begin position="1048"/>
        <end position="1145"/>
    </location>
</feature>
<keyword evidence="5 19" id="KW-0812">Transmembrane</keyword>
<dbReference type="Pfam" id="PF00041">
    <property type="entry name" value="fn3"/>
    <property type="match status" value="4"/>
</dbReference>
<evidence type="ECO:0000256" key="16">
    <source>
        <dbReference type="ARBA" id="ARBA00063896"/>
    </source>
</evidence>
<dbReference type="SUPFAM" id="SSF49265">
    <property type="entry name" value="Fibronectin type III"/>
    <property type="match status" value="2"/>
</dbReference>
<dbReference type="PANTHER" id="PTHR44170:SF12">
    <property type="entry name" value="NEUROFASCIN"/>
    <property type="match status" value="1"/>
</dbReference>
<name>A0A3P9K625_ORYLA</name>
<evidence type="ECO:0000256" key="8">
    <source>
        <dbReference type="ARBA" id="ARBA00022889"/>
    </source>
</evidence>
<sequence length="1145" mass="128168">NKAAALCVCPRGPPPPHTHTSHKPLAGLKQPPTIIKQSVKDYIVDPRDNIIIECEAKGNPTPTFLWRKNGKFFNFGNDPRVTMQKHSGTLKIGFRPGERPEDYEGEYQCFASNDHGVAMSNKILLRVSKAPLWPKEILEPRVVTEGSPLILPCNPPPGLPPPQIFWMDSNMNPIPQNERVSMGQNGDLYFSNVHLQDAERDYSCNARFNFTHTIQQKNPFSLRVQTSRRVAESRPSFLTPSGIQSSKMVLRDQELLLECIAAGLPTPSITWFKKGAELPAKKVKFENNNKVLRVLSVSEEDAGDYVCTANNNVGMIRHTISVDVKAAPYWLDKPTNLILAPDEGGRLVCRANGKPKPTIQWFVDGEPLEVRHREMLGDTIIFRSVEIGSSAVYQCNASNQHGYLLANAFVSVLDLSPMMLGPKNQLIQVIENNRTFLDCPFFGSPLPEHRWFKNGQGSGLDGGHYRSYLNGSLEIKRTRREDEGTYTCVASNMLGKAENQVHLEVKEPTRIVQAPVHQSAVRGTTARFDCKVNSDPTLPVTVTWTKDDKPLDLRWRLKKDKDSLTISNINEGDAGTYTCMAKSAIDQDSVSARLNVLGRPDPPMDLDLSDPAARSVRLTWIPGNDHNSPITGFLVQFEEDRWEPGRWQNLTSFSGDLNSVVLQLSPFVNYQFRVIAINSVGQSDPSQPSPRYKTSGAAPDAIPRGLRGWGTRNDNMEITWEPLQDLERNGPNLLYHVWWRRKDSGEQWESGTTPLSSYVVQNTDTYVPYEIRIQASNEFGSGPESNVVIGYSGEDKPTEPPRQLQVSNVDSTKAQVKWKAVNMSSIRGEFKEYRLYYSRKSSLVPGLVVKEETKNKGFYTTAEEPSGILTGLVPFSKYKMSMVVANNRFEGPPSNMVEFTTREGVPDAPRFFKINRRTLDTLYLEWDRPLEPNGILIGYKLEYQAVNSSRPSSPTILTIPHNVTKHILRLPDRSTRYKLFLSALTQQGSGEVFAEESPHFSNEAYIDQVDIATQGWFIGLMCAIALIILILLIVCFIKRSRGGKYPVRDKKDLPLDPVDHKDQDGSFDYHSDEDNKPLQGSQTSLDGNVKESDDSLVDYGDGGDGQFNEDGSFIGQYTVKKDKDETEGNESSEATSPVNAIYSLA</sequence>
<dbReference type="SMART" id="SM00409">
    <property type="entry name" value="IG"/>
    <property type="match status" value="6"/>
</dbReference>
<dbReference type="PROSITE" id="PS50853">
    <property type="entry name" value="FN3"/>
    <property type="match status" value="4"/>
</dbReference>
<feature type="domain" description="Ig-like" evidence="20">
    <location>
        <begin position="235"/>
        <end position="323"/>
    </location>
</feature>
<feature type="domain" description="Ig-like" evidence="20">
    <location>
        <begin position="32"/>
        <end position="125"/>
    </location>
</feature>
<dbReference type="Proteomes" id="UP000265180">
    <property type="component" value="Chromosome 5"/>
</dbReference>
<evidence type="ECO:0000259" key="21">
    <source>
        <dbReference type="PROSITE" id="PS50853"/>
    </source>
</evidence>
<evidence type="ECO:0000313" key="23">
    <source>
        <dbReference type="Proteomes" id="UP000265180"/>
    </source>
</evidence>
<dbReference type="PANTHER" id="PTHR44170">
    <property type="entry name" value="PROTEIN SIDEKICK"/>
    <property type="match status" value="1"/>
</dbReference>
<dbReference type="Pfam" id="PF13882">
    <property type="entry name" value="Bravo_FIGEY"/>
    <property type="match status" value="1"/>
</dbReference>
<comment type="function">
    <text evidence="15">Neural cell adhesion molecule involved in the dynamics of cell adhesion and in the generation of transmembrane signals at tyrosine kinase receptors. During brain development, critical in multiple processes, including neuronal migration, axonal growth and fasciculation, and synaptogenesis. In the mature brain, plays a role in the dynamics of neuronal structure and function, including synaptic plasticity.</text>
</comment>
<dbReference type="FunFam" id="2.60.40.10:FF:000057">
    <property type="entry name" value="neural cell adhesion molecule L1"/>
    <property type="match status" value="1"/>
</dbReference>
<dbReference type="FunFam" id="2.60.40.10:FF:000238">
    <property type="entry name" value="Neuronal cell adhesion molecule"/>
    <property type="match status" value="1"/>
</dbReference>
<keyword evidence="8" id="KW-0130">Cell adhesion</keyword>
<feature type="domain" description="Ig-like" evidence="20">
    <location>
        <begin position="508"/>
        <end position="591"/>
    </location>
</feature>
<evidence type="ECO:0000256" key="1">
    <source>
        <dbReference type="ARBA" id="ARBA00004251"/>
    </source>
</evidence>
<dbReference type="FunFam" id="2.60.40.10:FF:000347">
    <property type="entry name" value="Neuronal cell adhesion molecule"/>
    <property type="match status" value="1"/>
</dbReference>
<dbReference type="Pfam" id="PF07679">
    <property type="entry name" value="I-set"/>
    <property type="match status" value="4"/>
</dbReference>
<protein>
    <recommendedName>
        <fullName evidence="17">Neural cell adhesion molecule L1</fullName>
    </recommendedName>
</protein>
<dbReference type="GO" id="GO:0030426">
    <property type="term" value="C:growth cone"/>
    <property type="evidence" value="ECO:0007669"/>
    <property type="project" value="UniProtKB-SubCell"/>
</dbReference>
<dbReference type="SUPFAM" id="SSF48726">
    <property type="entry name" value="Immunoglobulin"/>
    <property type="match status" value="6"/>
</dbReference>
<dbReference type="SMART" id="SM00408">
    <property type="entry name" value="IGc2"/>
    <property type="match status" value="6"/>
</dbReference>
<dbReference type="Gene3D" id="2.60.40.10">
    <property type="entry name" value="Immunoglobulins"/>
    <property type="match status" value="10"/>
</dbReference>
<dbReference type="AlphaFoldDB" id="A0A3P9K625"/>
<evidence type="ECO:0000256" key="6">
    <source>
        <dbReference type="ARBA" id="ARBA00022729"/>
    </source>
</evidence>
<dbReference type="InterPro" id="IPR026966">
    <property type="entry name" value="Neurofascin/L1/NrCAM_C"/>
</dbReference>
<dbReference type="InterPro" id="IPR036179">
    <property type="entry name" value="Ig-like_dom_sf"/>
</dbReference>
<evidence type="ECO:0000256" key="12">
    <source>
        <dbReference type="ARBA" id="ARBA00023180"/>
    </source>
</evidence>
<dbReference type="GO" id="GO:0061564">
    <property type="term" value="P:axon development"/>
    <property type="evidence" value="ECO:0007669"/>
    <property type="project" value="UniProtKB-ARBA"/>
</dbReference>
<dbReference type="InterPro" id="IPR013098">
    <property type="entry name" value="Ig_I-set"/>
</dbReference>
<evidence type="ECO:0000256" key="7">
    <source>
        <dbReference type="ARBA" id="ARBA00022737"/>
    </source>
</evidence>
<evidence type="ECO:0000256" key="2">
    <source>
        <dbReference type="ARBA" id="ARBA00004624"/>
    </source>
</evidence>
<reference key="1">
    <citation type="journal article" date="2007" name="Nature">
        <title>The medaka draft genome and insights into vertebrate genome evolution.</title>
        <authorList>
            <person name="Kasahara M."/>
            <person name="Naruse K."/>
            <person name="Sasaki S."/>
            <person name="Nakatani Y."/>
            <person name="Qu W."/>
            <person name="Ahsan B."/>
            <person name="Yamada T."/>
            <person name="Nagayasu Y."/>
            <person name="Doi K."/>
            <person name="Kasai Y."/>
            <person name="Jindo T."/>
            <person name="Kobayashi D."/>
            <person name="Shimada A."/>
            <person name="Toyoda A."/>
            <person name="Kuroki Y."/>
            <person name="Fujiyama A."/>
            <person name="Sasaki T."/>
            <person name="Shimizu A."/>
            <person name="Asakawa S."/>
            <person name="Shimizu N."/>
            <person name="Hashimoto S."/>
            <person name="Yang J."/>
            <person name="Lee Y."/>
            <person name="Matsushima K."/>
            <person name="Sugano S."/>
            <person name="Sakaizumi M."/>
            <person name="Narita T."/>
            <person name="Ohishi K."/>
            <person name="Haga S."/>
            <person name="Ohta F."/>
            <person name="Nomoto H."/>
            <person name="Nogata K."/>
            <person name="Morishita T."/>
            <person name="Endo T."/>
            <person name="Shin-I T."/>
            <person name="Takeda H."/>
            <person name="Morishita S."/>
            <person name="Kohara Y."/>
        </authorList>
    </citation>
    <scope>NUCLEOTIDE SEQUENCE [LARGE SCALE GENOMIC DNA]</scope>
    <source>
        <strain>Hd-rR</strain>
    </source>
</reference>
<dbReference type="FunFam" id="2.60.40.10:FF:000114">
    <property type="entry name" value="Neuronal cell adhesion molecule"/>
    <property type="match status" value="1"/>
</dbReference>
<dbReference type="InterPro" id="IPR003961">
    <property type="entry name" value="FN3_dom"/>
</dbReference>
<feature type="domain" description="Ig-like" evidence="20">
    <location>
        <begin position="422"/>
        <end position="504"/>
    </location>
</feature>
<keyword evidence="13" id="KW-0966">Cell projection</keyword>
<evidence type="ECO:0000256" key="3">
    <source>
        <dbReference type="ARBA" id="ARBA00008588"/>
    </source>
</evidence>
<keyword evidence="7" id="KW-0677">Repeat</keyword>
<feature type="domain" description="Fibronectin type-III" evidence="21">
    <location>
        <begin position="702"/>
        <end position="795"/>
    </location>
</feature>
<evidence type="ECO:0000256" key="17">
    <source>
        <dbReference type="ARBA" id="ARBA00074488"/>
    </source>
</evidence>
<feature type="domain" description="Ig-like" evidence="20">
    <location>
        <begin position="328"/>
        <end position="411"/>
    </location>
</feature>
<dbReference type="InterPro" id="IPR007110">
    <property type="entry name" value="Ig-like_dom"/>
</dbReference>
<feature type="compositionally biased region" description="Basic and acidic residues" evidence="18">
    <location>
        <begin position="1048"/>
        <end position="1076"/>
    </location>
</feature>
<dbReference type="InterPro" id="IPR036116">
    <property type="entry name" value="FN3_sf"/>
</dbReference>
<evidence type="ECO:0000256" key="10">
    <source>
        <dbReference type="ARBA" id="ARBA00023136"/>
    </source>
</evidence>
<dbReference type="FunFam" id="2.60.40.10:FF:000005">
    <property type="entry name" value="Neuronal cell adhesion molecule"/>
    <property type="match status" value="1"/>
</dbReference>
<feature type="domain" description="Fibronectin type-III" evidence="21">
    <location>
        <begin position="602"/>
        <end position="697"/>
    </location>
</feature>
<dbReference type="GO" id="GO:0009986">
    <property type="term" value="C:cell surface"/>
    <property type="evidence" value="ECO:0007669"/>
    <property type="project" value="UniProtKB-ARBA"/>
</dbReference>
<dbReference type="Pfam" id="PF13927">
    <property type="entry name" value="Ig_3"/>
    <property type="match status" value="2"/>
</dbReference>
<evidence type="ECO:0000256" key="15">
    <source>
        <dbReference type="ARBA" id="ARBA00060042"/>
    </source>
</evidence>
<feature type="region of interest" description="Disordered" evidence="18">
    <location>
        <begin position="682"/>
        <end position="708"/>
    </location>
</feature>
<evidence type="ECO:0000256" key="18">
    <source>
        <dbReference type="SAM" id="MobiDB-lite"/>
    </source>
</evidence>
<evidence type="ECO:0000256" key="5">
    <source>
        <dbReference type="ARBA" id="ARBA00022692"/>
    </source>
</evidence>
<keyword evidence="4" id="KW-1003">Cell membrane</keyword>
<feature type="domain" description="Fibronectin type-III" evidence="21">
    <location>
        <begin position="800"/>
        <end position="904"/>
    </location>
</feature>
<dbReference type="SMART" id="SM00060">
    <property type="entry name" value="FN3"/>
    <property type="match status" value="4"/>
</dbReference>